<reference evidence="1 2" key="1">
    <citation type="journal article" date="2019" name="Sci. Rep.">
        <title>Orb-weaving spider Araneus ventricosus genome elucidates the spidroin gene catalogue.</title>
        <authorList>
            <person name="Kono N."/>
            <person name="Nakamura H."/>
            <person name="Ohtoshi R."/>
            <person name="Moran D.A.P."/>
            <person name="Shinohara A."/>
            <person name="Yoshida Y."/>
            <person name="Fujiwara M."/>
            <person name="Mori M."/>
            <person name="Tomita M."/>
            <person name="Arakawa K."/>
        </authorList>
    </citation>
    <scope>NUCLEOTIDE SEQUENCE [LARGE SCALE GENOMIC DNA]</scope>
</reference>
<keyword evidence="2" id="KW-1185">Reference proteome</keyword>
<proteinExistence type="predicted"/>
<dbReference type="Proteomes" id="UP000499080">
    <property type="component" value="Unassembled WGS sequence"/>
</dbReference>
<evidence type="ECO:0000313" key="2">
    <source>
        <dbReference type="Proteomes" id="UP000499080"/>
    </source>
</evidence>
<name>A0A4Y2LG91_ARAVE</name>
<protein>
    <submittedName>
        <fullName evidence="1">Uncharacterized protein</fullName>
    </submittedName>
</protein>
<gene>
    <name evidence="1" type="ORF">AVEN_208208_1</name>
</gene>
<dbReference type="AlphaFoldDB" id="A0A4Y2LG91"/>
<organism evidence="1 2">
    <name type="scientific">Araneus ventricosus</name>
    <name type="common">Orbweaver spider</name>
    <name type="synonym">Epeira ventricosa</name>
    <dbReference type="NCBI Taxonomy" id="182803"/>
    <lineage>
        <taxon>Eukaryota</taxon>
        <taxon>Metazoa</taxon>
        <taxon>Ecdysozoa</taxon>
        <taxon>Arthropoda</taxon>
        <taxon>Chelicerata</taxon>
        <taxon>Arachnida</taxon>
        <taxon>Araneae</taxon>
        <taxon>Araneomorphae</taxon>
        <taxon>Entelegynae</taxon>
        <taxon>Araneoidea</taxon>
        <taxon>Araneidae</taxon>
        <taxon>Araneus</taxon>
    </lineage>
</organism>
<sequence>MIPHHANPIGQKPVKIGVACFHNQRVIISITPRHLDWALSECRRGGVEGASNKTFTEEFGKKQPSTSLLNGWLKRGMALSAKTPFAWHGVVVKDRL</sequence>
<accession>A0A4Y2LG91</accession>
<comment type="caution">
    <text evidence="1">The sequence shown here is derived from an EMBL/GenBank/DDBJ whole genome shotgun (WGS) entry which is preliminary data.</text>
</comment>
<dbReference type="EMBL" id="BGPR01005792">
    <property type="protein sequence ID" value="GBN13479.1"/>
    <property type="molecule type" value="Genomic_DNA"/>
</dbReference>
<evidence type="ECO:0000313" key="1">
    <source>
        <dbReference type="EMBL" id="GBN13479.1"/>
    </source>
</evidence>